<dbReference type="EMBL" id="JALJOV010001879">
    <property type="protein sequence ID" value="KAK9839180.1"/>
    <property type="molecule type" value="Genomic_DNA"/>
</dbReference>
<evidence type="ECO:0000313" key="3">
    <source>
        <dbReference type="Proteomes" id="UP001485043"/>
    </source>
</evidence>
<feature type="region of interest" description="Disordered" evidence="1">
    <location>
        <begin position="29"/>
        <end position="48"/>
    </location>
</feature>
<name>A0AAW1RZQ7_9CHLO</name>
<dbReference type="AlphaFoldDB" id="A0AAW1RZQ7"/>
<proteinExistence type="predicted"/>
<keyword evidence="3" id="KW-1185">Reference proteome</keyword>
<reference evidence="2 3" key="1">
    <citation type="journal article" date="2024" name="Nat. Commun.">
        <title>Phylogenomics reveals the evolutionary origins of lichenization in chlorophyte algae.</title>
        <authorList>
            <person name="Puginier C."/>
            <person name="Libourel C."/>
            <person name="Otte J."/>
            <person name="Skaloud P."/>
            <person name="Haon M."/>
            <person name="Grisel S."/>
            <person name="Petersen M."/>
            <person name="Berrin J.G."/>
            <person name="Delaux P.M."/>
            <person name="Dal Grande F."/>
            <person name="Keller J."/>
        </authorList>
    </citation>
    <scope>NUCLEOTIDE SEQUENCE [LARGE SCALE GENOMIC DNA]</scope>
    <source>
        <strain evidence="2 3">SAG 2523</strain>
    </source>
</reference>
<accession>A0AAW1RZQ7</accession>
<organism evidence="2 3">
    <name type="scientific">Apatococcus fuscideae</name>
    <dbReference type="NCBI Taxonomy" id="2026836"/>
    <lineage>
        <taxon>Eukaryota</taxon>
        <taxon>Viridiplantae</taxon>
        <taxon>Chlorophyta</taxon>
        <taxon>core chlorophytes</taxon>
        <taxon>Trebouxiophyceae</taxon>
        <taxon>Chlorellales</taxon>
        <taxon>Chlorellaceae</taxon>
        <taxon>Apatococcus</taxon>
    </lineage>
</organism>
<dbReference type="Proteomes" id="UP001485043">
    <property type="component" value="Unassembled WGS sequence"/>
</dbReference>
<evidence type="ECO:0000313" key="2">
    <source>
        <dbReference type="EMBL" id="KAK9839180.1"/>
    </source>
</evidence>
<protein>
    <submittedName>
        <fullName evidence="2">Uncharacterized protein</fullName>
    </submittedName>
</protein>
<comment type="caution">
    <text evidence="2">The sequence shown here is derived from an EMBL/GenBank/DDBJ whole genome shotgun (WGS) entry which is preliminary data.</text>
</comment>
<evidence type="ECO:0000256" key="1">
    <source>
        <dbReference type="SAM" id="MobiDB-lite"/>
    </source>
</evidence>
<gene>
    <name evidence="2" type="ORF">WJX84_001773</name>
</gene>
<sequence length="108" mass="11737">MNASPSQMKLSSQSLCAQPIRTTLGSSRNLRARTSVRAQQQPERQGQALHDQVLQRLSNYDFLSTGLGAAAVTSVCVAQGQDPFFALWLTFCATVAALTVNELLPEDR</sequence>